<comment type="caution">
    <text evidence="1">The sequence shown here is derived from an EMBL/GenBank/DDBJ whole genome shotgun (WGS) entry which is preliminary data.</text>
</comment>
<name>A0A9P9W7W0_9PEZI</name>
<keyword evidence="2" id="KW-1185">Reference proteome</keyword>
<dbReference type="Gene3D" id="3.40.30.10">
    <property type="entry name" value="Glutaredoxin"/>
    <property type="match status" value="1"/>
</dbReference>
<gene>
    <name evidence="1" type="ORF">JX265_013862</name>
</gene>
<accession>A0A9P9W7W0</accession>
<organism evidence="1 2">
    <name type="scientific">Neoarthrinium moseri</name>
    <dbReference type="NCBI Taxonomy" id="1658444"/>
    <lineage>
        <taxon>Eukaryota</taxon>
        <taxon>Fungi</taxon>
        <taxon>Dikarya</taxon>
        <taxon>Ascomycota</taxon>
        <taxon>Pezizomycotina</taxon>
        <taxon>Sordariomycetes</taxon>
        <taxon>Xylariomycetidae</taxon>
        <taxon>Amphisphaeriales</taxon>
        <taxon>Apiosporaceae</taxon>
        <taxon>Neoarthrinium</taxon>
    </lineage>
</organism>
<dbReference type="GO" id="GO:0004364">
    <property type="term" value="F:glutathione transferase activity"/>
    <property type="evidence" value="ECO:0007669"/>
    <property type="project" value="TreeGrafter"/>
</dbReference>
<dbReference type="PANTHER" id="PTHR42943">
    <property type="entry name" value="GLUTATHIONE S-TRANSFERASE KAPPA"/>
    <property type="match status" value="1"/>
</dbReference>
<dbReference type="EMBL" id="JAFIMR010000091">
    <property type="protein sequence ID" value="KAI1848089.1"/>
    <property type="molecule type" value="Genomic_DNA"/>
</dbReference>
<proteinExistence type="predicted"/>
<dbReference type="InterPro" id="IPR051924">
    <property type="entry name" value="GST_Kappa/NadH"/>
</dbReference>
<reference evidence="1" key="1">
    <citation type="submission" date="2021-03" db="EMBL/GenBank/DDBJ databases">
        <title>Revisited historic fungal species revealed as producer of novel bioactive compounds through whole genome sequencing and comparative genomics.</title>
        <authorList>
            <person name="Vignolle G.A."/>
            <person name="Hochenegger N."/>
            <person name="Mach R.L."/>
            <person name="Mach-Aigner A.R."/>
            <person name="Javad Rahimi M."/>
            <person name="Salim K.A."/>
            <person name="Chan C.M."/>
            <person name="Lim L.B.L."/>
            <person name="Cai F."/>
            <person name="Druzhinina I.S."/>
            <person name="U'Ren J.M."/>
            <person name="Derntl C."/>
        </authorList>
    </citation>
    <scope>NUCLEOTIDE SEQUENCE</scope>
    <source>
        <strain evidence="1">TUCIM 5799</strain>
    </source>
</reference>
<dbReference type="GO" id="GO:0004602">
    <property type="term" value="F:glutathione peroxidase activity"/>
    <property type="evidence" value="ECO:0007669"/>
    <property type="project" value="TreeGrafter"/>
</dbReference>
<dbReference type="GO" id="GO:0005777">
    <property type="term" value="C:peroxisome"/>
    <property type="evidence" value="ECO:0007669"/>
    <property type="project" value="TreeGrafter"/>
</dbReference>
<dbReference type="SUPFAM" id="SSF52833">
    <property type="entry name" value="Thioredoxin-like"/>
    <property type="match status" value="1"/>
</dbReference>
<dbReference type="GO" id="GO:0006749">
    <property type="term" value="P:glutathione metabolic process"/>
    <property type="evidence" value="ECO:0007669"/>
    <property type="project" value="TreeGrafter"/>
</dbReference>
<dbReference type="Proteomes" id="UP000829685">
    <property type="component" value="Unassembled WGS sequence"/>
</dbReference>
<sequence length="183" mass="19822">KDRWIQTEKLRWARAFDVPMAAASPANFPPMTLALMRALAALSAHQEGGGQRLLAAALAKLWHALWVEHAEVEKPAVFGPLLAAVLGRERAEEGESDLLRPFHFISVHVSTLLLMAEASTSGKTALKDNTDRAFEDGAFGLPWIVATNGAGQTEGFWGVDHMGQVLQFLGLEKPGQGGWKSVL</sequence>
<dbReference type="PANTHER" id="PTHR42943:SF2">
    <property type="entry name" value="GLUTATHIONE S-TRANSFERASE KAPPA 1"/>
    <property type="match status" value="1"/>
</dbReference>
<dbReference type="GO" id="GO:0005739">
    <property type="term" value="C:mitochondrion"/>
    <property type="evidence" value="ECO:0007669"/>
    <property type="project" value="TreeGrafter"/>
</dbReference>
<evidence type="ECO:0000313" key="1">
    <source>
        <dbReference type="EMBL" id="KAI1848089.1"/>
    </source>
</evidence>
<dbReference type="InterPro" id="IPR036249">
    <property type="entry name" value="Thioredoxin-like_sf"/>
</dbReference>
<protein>
    <submittedName>
        <fullName evidence="1">Uncharacterized protein</fullName>
    </submittedName>
</protein>
<evidence type="ECO:0000313" key="2">
    <source>
        <dbReference type="Proteomes" id="UP000829685"/>
    </source>
</evidence>
<feature type="non-terminal residue" evidence="1">
    <location>
        <position position="1"/>
    </location>
</feature>
<dbReference type="AlphaFoldDB" id="A0A9P9W7W0"/>